<dbReference type="EMBL" id="JASCZI010242570">
    <property type="protein sequence ID" value="MED6211484.1"/>
    <property type="molecule type" value="Genomic_DNA"/>
</dbReference>
<reference evidence="2 3" key="1">
    <citation type="journal article" date="2023" name="Plants (Basel)">
        <title>Bridging the Gap: Combining Genomics and Transcriptomics Approaches to Understand Stylosanthes scabra, an Orphan Legume from the Brazilian Caatinga.</title>
        <authorList>
            <person name="Ferreira-Neto J.R.C."/>
            <person name="da Silva M.D."/>
            <person name="Binneck E."/>
            <person name="de Melo N.F."/>
            <person name="da Silva R.H."/>
            <person name="de Melo A.L.T.M."/>
            <person name="Pandolfi V."/>
            <person name="Bustamante F.O."/>
            <person name="Brasileiro-Vidal A.C."/>
            <person name="Benko-Iseppon A.M."/>
        </authorList>
    </citation>
    <scope>NUCLEOTIDE SEQUENCE [LARGE SCALE GENOMIC DNA]</scope>
    <source>
        <tissue evidence="2">Leaves</tissue>
    </source>
</reference>
<feature type="compositionally biased region" description="Polar residues" evidence="1">
    <location>
        <begin position="29"/>
        <end position="40"/>
    </location>
</feature>
<keyword evidence="3" id="KW-1185">Reference proteome</keyword>
<evidence type="ECO:0000313" key="3">
    <source>
        <dbReference type="Proteomes" id="UP001341840"/>
    </source>
</evidence>
<protein>
    <submittedName>
        <fullName evidence="2">Uncharacterized protein</fullName>
    </submittedName>
</protein>
<feature type="region of interest" description="Disordered" evidence="1">
    <location>
        <begin position="24"/>
        <end position="119"/>
    </location>
</feature>
<dbReference type="Proteomes" id="UP001341840">
    <property type="component" value="Unassembled WGS sequence"/>
</dbReference>
<sequence>MRVRFPPPGLVLPNFDRVSTRKLAEQETEFWSISDQNSTPRRPKPELRSRKPTPRRGSQSLGMGKQESSLQDHSKPTPRRGSQSLSVAEHFPSPGLGATPTPRHPSSLQDPRLGARAKV</sequence>
<gene>
    <name evidence="2" type="ORF">PIB30_074139</name>
</gene>
<evidence type="ECO:0000256" key="1">
    <source>
        <dbReference type="SAM" id="MobiDB-lite"/>
    </source>
</evidence>
<comment type="caution">
    <text evidence="2">The sequence shown here is derived from an EMBL/GenBank/DDBJ whole genome shotgun (WGS) entry which is preliminary data.</text>
</comment>
<organism evidence="2 3">
    <name type="scientific">Stylosanthes scabra</name>
    <dbReference type="NCBI Taxonomy" id="79078"/>
    <lineage>
        <taxon>Eukaryota</taxon>
        <taxon>Viridiplantae</taxon>
        <taxon>Streptophyta</taxon>
        <taxon>Embryophyta</taxon>
        <taxon>Tracheophyta</taxon>
        <taxon>Spermatophyta</taxon>
        <taxon>Magnoliopsida</taxon>
        <taxon>eudicotyledons</taxon>
        <taxon>Gunneridae</taxon>
        <taxon>Pentapetalae</taxon>
        <taxon>rosids</taxon>
        <taxon>fabids</taxon>
        <taxon>Fabales</taxon>
        <taxon>Fabaceae</taxon>
        <taxon>Papilionoideae</taxon>
        <taxon>50 kb inversion clade</taxon>
        <taxon>dalbergioids sensu lato</taxon>
        <taxon>Dalbergieae</taxon>
        <taxon>Pterocarpus clade</taxon>
        <taxon>Stylosanthes</taxon>
    </lineage>
</organism>
<accession>A0ABU6YQC5</accession>
<evidence type="ECO:0000313" key="2">
    <source>
        <dbReference type="EMBL" id="MED6211484.1"/>
    </source>
</evidence>
<feature type="compositionally biased region" description="Polar residues" evidence="1">
    <location>
        <begin position="56"/>
        <end position="69"/>
    </location>
</feature>
<proteinExistence type="predicted"/>
<name>A0ABU6YQC5_9FABA</name>